<feature type="transmembrane region" description="Helical" evidence="1">
    <location>
        <begin position="323"/>
        <end position="344"/>
    </location>
</feature>
<organism evidence="2 4">
    <name type="scientific">Archangium gephyra</name>
    <dbReference type="NCBI Taxonomy" id="48"/>
    <lineage>
        <taxon>Bacteria</taxon>
        <taxon>Pseudomonadati</taxon>
        <taxon>Myxococcota</taxon>
        <taxon>Myxococcia</taxon>
        <taxon>Myxococcales</taxon>
        <taxon>Cystobacterineae</taxon>
        <taxon>Archangiaceae</taxon>
        <taxon>Archangium</taxon>
    </lineage>
</organism>
<feature type="transmembrane region" description="Helical" evidence="1">
    <location>
        <begin position="377"/>
        <end position="395"/>
    </location>
</feature>
<feature type="transmembrane region" description="Helical" evidence="1">
    <location>
        <begin position="230"/>
        <end position="248"/>
    </location>
</feature>
<reference evidence="2 4" key="1">
    <citation type="submission" date="2015-05" db="EMBL/GenBank/DDBJ databases">
        <title>Genome assembly of Archangium gephyra DSM 2261.</title>
        <authorList>
            <person name="Sharma G."/>
            <person name="Subramanian S."/>
        </authorList>
    </citation>
    <scope>NUCLEOTIDE SEQUENCE [LARGE SCALE GENOMIC DNA]</scope>
    <source>
        <strain evidence="2 4">DSM 2261</strain>
    </source>
</reference>
<accession>A0AAC8Q3L1</accession>
<reference evidence="3 5" key="2">
    <citation type="submission" date="2018-08" db="EMBL/GenBank/DDBJ databases">
        <title>Genomic Encyclopedia of Archaeal and Bacterial Type Strains, Phase II (KMG-II): from individual species to whole genera.</title>
        <authorList>
            <person name="Goeker M."/>
        </authorList>
    </citation>
    <scope>NUCLEOTIDE SEQUENCE [LARGE SCALE GENOMIC DNA]</scope>
    <source>
        <strain evidence="3 5">DSM 2261</strain>
    </source>
</reference>
<dbReference type="EMBL" id="CP011509">
    <property type="protein sequence ID" value="AKJ00484.1"/>
    <property type="molecule type" value="Genomic_DNA"/>
</dbReference>
<name>A0AAC8Q3L1_9BACT</name>
<feature type="transmembrane region" description="Helical" evidence="1">
    <location>
        <begin position="201"/>
        <end position="221"/>
    </location>
</feature>
<proteinExistence type="predicted"/>
<feature type="transmembrane region" description="Helical" evidence="1">
    <location>
        <begin position="479"/>
        <end position="501"/>
    </location>
</feature>
<evidence type="ECO:0008006" key="6">
    <source>
        <dbReference type="Google" id="ProtNLM"/>
    </source>
</evidence>
<dbReference type="KEGG" id="age:AA314_02110"/>
<dbReference type="Proteomes" id="UP000035579">
    <property type="component" value="Chromosome"/>
</dbReference>
<sequence length="530" mass="57306">MTQAAPSRLSRFRIPPLLLLLTGFWFTFVATSSGGFESSDAELRLATARSWLEGRGGAIDSPALTARTPDGRRFSFYGPLQSVVMVPSLAVAKLLPVSEATRDNAARFLITLVTQPLLSVLALAFCFGALRHLGVGNTASGKATVAVGLGTLFWHYARMGQEENLVALGFSLWLYGVSRYLKKDERGLPWAALGGCVAIATRWAAAPSLAVMAVLTVVLLVRNGWARGKVLALSAAICGGTLGALFAYNVHRFGHPLETGYGLFFQDKQLSFFVPERWAEQAAALLVSPYRGFFVYSPLLAAVLVWAFLRARAVVFRGPSAPLNVLALLVLAVNVVFLSSYSFWDGGFGWGPRFLAATVILFAPMLGLLFERVRWGNVALGLAVATQLLSVTLPATTENHARAAAVSTGSRTCTSWTCDCTAICLRPGMSLDALRNTLAGRPGRLIAPRESLAPDQVLLSSDYQTLNWWPVRLSFRMGLMHRFAALALSGTLLVLTALLMGQAFRQWRRARAPHEGGELSLAADLPPDRH</sequence>
<evidence type="ECO:0000313" key="4">
    <source>
        <dbReference type="Proteomes" id="UP000035579"/>
    </source>
</evidence>
<keyword evidence="1" id="KW-1133">Transmembrane helix</keyword>
<keyword evidence="5" id="KW-1185">Reference proteome</keyword>
<evidence type="ECO:0000256" key="1">
    <source>
        <dbReference type="SAM" id="Phobius"/>
    </source>
</evidence>
<dbReference type="AlphaFoldDB" id="A0AAC8Q3L1"/>
<feature type="transmembrane region" description="Helical" evidence="1">
    <location>
        <begin position="76"/>
        <end position="96"/>
    </location>
</feature>
<evidence type="ECO:0000313" key="5">
    <source>
        <dbReference type="Proteomes" id="UP000256345"/>
    </source>
</evidence>
<feature type="transmembrane region" description="Helical" evidence="1">
    <location>
        <begin position="108"/>
        <end position="133"/>
    </location>
</feature>
<feature type="transmembrane region" description="Helical" evidence="1">
    <location>
        <begin position="293"/>
        <end position="311"/>
    </location>
</feature>
<protein>
    <recommendedName>
        <fullName evidence="6">Glycosyltransferase RgtA/B/C/D-like domain-containing protein</fullName>
    </recommendedName>
</protein>
<keyword evidence="1" id="KW-0472">Membrane</keyword>
<feature type="transmembrane region" description="Helical" evidence="1">
    <location>
        <begin position="350"/>
        <end position="370"/>
    </location>
</feature>
<keyword evidence="1" id="KW-0812">Transmembrane</keyword>
<dbReference type="RefSeq" id="WP_047855302.1">
    <property type="nucleotide sequence ID" value="NZ_CP011509.1"/>
</dbReference>
<dbReference type="EMBL" id="QUMU01000004">
    <property type="protein sequence ID" value="REG32821.1"/>
    <property type="molecule type" value="Genomic_DNA"/>
</dbReference>
<evidence type="ECO:0000313" key="2">
    <source>
        <dbReference type="EMBL" id="AKJ00484.1"/>
    </source>
</evidence>
<evidence type="ECO:0000313" key="3">
    <source>
        <dbReference type="EMBL" id="REG32821.1"/>
    </source>
</evidence>
<gene>
    <name evidence="2" type="ORF">AA314_02110</name>
    <name evidence="3" type="ORF">ATI61_104111</name>
</gene>
<dbReference type="Proteomes" id="UP000256345">
    <property type="component" value="Unassembled WGS sequence"/>
</dbReference>